<dbReference type="OrthoDB" id="15981at2759"/>
<evidence type="ECO:0000256" key="1">
    <source>
        <dbReference type="ARBA" id="ARBA00020998"/>
    </source>
</evidence>
<keyword evidence="3" id="KW-1185">Reference proteome</keyword>
<gene>
    <name evidence="2" type="ORF">AMATHDRAFT_140662</name>
</gene>
<evidence type="ECO:0000313" key="2">
    <source>
        <dbReference type="EMBL" id="PFH52208.1"/>
    </source>
</evidence>
<organism evidence="2 3">
    <name type="scientific">Amanita thiersii Skay4041</name>
    <dbReference type="NCBI Taxonomy" id="703135"/>
    <lineage>
        <taxon>Eukaryota</taxon>
        <taxon>Fungi</taxon>
        <taxon>Dikarya</taxon>
        <taxon>Basidiomycota</taxon>
        <taxon>Agaricomycotina</taxon>
        <taxon>Agaricomycetes</taxon>
        <taxon>Agaricomycetidae</taxon>
        <taxon>Agaricales</taxon>
        <taxon>Pluteineae</taxon>
        <taxon>Amanitaceae</taxon>
        <taxon>Amanita</taxon>
    </lineage>
</organism>
<dbReference type="PANTHER" id="PTHR41774:SF1">
    <property type="entry name" value="NGG1P INTERACTING FACTOR NIF3"/>
    <property type="match status" value="1"/>
</dbReference>
<accession>A0A2A9NQ13</accession>
<dbReference type="SUPFAM" id="SSF102705">
    <property type="entry name" value="NIF3 (NGG1p interacting factor 3)-like"/>
    <property type="match status" value="1"/>
</dbReference>
<dbReference type="PANTHER" id="PTHR41774">
    <property type="match status" value="1"/>
</dbReference>
<dbReference type="Proteomes" id="UP000242287">
    <property type="component" value="Unassembled WGS sequence"/>
</dbReference>
<reference evidence="2 3" key="1">
    <citation type="submission" date="2014-02" db="EMBL/GenBank/DDBJ databases">
        <title>Transposable element dynamics among asymbiotic and ectomycorrhizal Amanita fungi.</title>
        <authorList>
            <consortium name="DOE Joint Genome Institute"/>
            <person name="Hess J."/>
            <person name="Skrede I."/>
            <person name="Wolfe B."/>
            <person name="LaButti K."/>
            <person name="Ohm R.A."/>
            <person name="Grigoriev I.V."/>
            <person name="Pringle A."/>
        </authorList>
    </citation>
    <scope>NUCLEOTIDE SEQUENCE [LARGE SCALE GENOMIC DNA]</scope>
    <source>
        <strain evidence="2 3">SKay4041</strain>
    </source>
</reference>
<dbReference type="Gene3D" id="3.30.70.120">
    <property type="match status" value="1"/>
</dbReference>
<sequence length="116" mass="13389">MSATLYKLIFFAPHQHTKRILSHLFQTFPKELGSLGNYDSCAFVCRGRGQFRPLAGSNPFLGKTSELEYVEEDRVELLVSDKGGKEEIRKSIEELKKVHPYEEVAYDVYKLENFDI</sequence>
<evidence type="ECO:0000313" key="3">
    <source>
        <dbReference type="Proteomes" id="UP000242287"/>
    </source>
</evidence>
<name>A0A2A9NQ13_9AGAR</name>
<proteinExistence type="predicted"/>
<dbReference type="STRING" id="703135.A0A2A9NQ13"/>
<dbReference type="InterPro" id="IPR015867">
    <property type="entry name" value="N-reg_PII/ATP_PRibTrfase_C"/>
</dbReference>
<protein>
    <recommendedName>
        <fullName evidence="1">ATP phosphoribosyltransferase</fullName>
    </recommendedName>
</protein>
<dbReference type="InterPro" id="IPR036069">
    <property type="entry name" value="DUF34/NIF3_sf"/>
</dbReference>
<dbReference type="EMBL" id="KZ301981">
    <property type="protein sequence ID" value="PFH52208.1"/>
    <property type="molecule type" value="Genomic_DNA"/>
</dbReference>
<dbReference type="AlphaFoldDB" id="A0A2A9NQ13"/>